<evidence type="ECO:0000313" key="2">
    <source>
        <dbReference type="EMBL" id="QNO18571.1"/>
    </source>
</evidence>
<dbReference type="AlphaFoldDB" id="A0A7G9WIQ9"/>
<dbReference type="KEGG" id="caml:H6X83_02675"/>
<sequence length="552" mass="61506">MKLKKVIASGEGKSKSFKRIVTIIVIAVLAFLYYYAELPAINIHSGGFWGFIIVLAVILVFGFLIVPAVHRASDRGDSSPDWKHEKAAKTGILVVLGIIGVFIIGSILSSPIVNAKKYQQLLTVKESDFTKDIQEVDMKKIPLMDRDSATLLGNRKMGSMADMVSQFEVSSEYSQINYKNTPVRVSPLQYASVIKWLTNQSSGIPAYIKIDMATQDTELVKLSQPIRYSKSEHFNRKIERHLRFRYPTYIFDTPNFEIDEQGTPWWICPVKDYTIGLFGGETIGRVVLCNAQTGETRDMAVQDVPQWVDKVYSADMLNGFYNYYGTLKHGYFNSILGQKDCLKTTDGYNYLALNDDVWVYTGVTSVTGDQSIVGFVLMNQRTKETKFYSVSGAVESSAMGSAEGQVQNLGYKATFPLLLNTADQPTYFIALKDDAGLVKKYAMVNVQKYQIVAIGDTVPDCMKNYKALMKTNGIKTNASTQDADKTATGKIKKIAQAVQDGNSHYYVMLENDNHLYDINLADNVAFLRYSEGDTVTLTYTEGTPACTVTKVG</sequence>
<name>A0A7G9WIQ9_9FIRM</name>
<dbReference type="Proteomes" id="UP000516046">
    <property type="component" value="Chromosome"/>
</dbReference>
<evidence type="ECO:0000313" key="3">
    <source>
        <dbReference type="Proteomes" id="UP000516046"/>
    </source>
</evidence>
<reference evidence="2 3" key="1">
    <citation type="submission" date="2020-08" db="EMBL/GenBank/DDBJ databases">
        <authorList>
            <person name="Ren C."/>
            <person name="Gu Y."/>
            <person name="Xu Y."/>
        </authorList>
    </citation>
    <scope>NUCLEOTIDE SEQUENCE [LARGE SCALE GENOMIC DNA]</scope>
    <source>
        <strain evidence="2 3">LBM18003</strain>
    </source>
</reference>
<dbReference type="RefSeq" id="WP_212507636.1">
    <property type="nucleotide sequence ID" value="NZ_CP060696.1"/>
</dbReference>
<evidence type="ECO:0000256" key="1">
    <source>
        <dbReference type="SAM" id="Phobius"/>
    </source>
</evidence>
<keyword evidence="1" id="KW-0812">Transmembrane</keyword>
<keyword evidence="1" id="KW-1133">Transmembrane helix</keyword>
<keyword evidence="3" id="KW-1185">Reference proteome</keyword>
<feature type="transmembrane region" description="Helical" evidence="1">
    <location>
        <begin position="90"/>
        <end position="113"/>
    </location>
</feature>
<accession>A0A7G9WIQ9</accession>
<organism evidence="2 3">
    <name type="scientific">Caproicibacterium amylolyticum</name>
    <dbReference type="NCBI Taxonomy" id="2766537"/>
    <lineage>
        <taxon>Bacteria</taxon>
        <taxon>Bacillati</taxon>
        <taxon>Bacillota</taxon>
        <taxon>Clostridia</taxon>
        <taxon>Eubacteriales</taxon>
        <taxon>Oscillospiraceae</taxon>
        <taxon>Caproicibacterium</taxon>
    </lineage>
</organism>
<protein>
    <submittedName>
        <fullName evidence="2">CvpA family protein</fullName>
    </submittedName>
</protein>
<gene>
    <name evidence="2" type="ORF">H6X83_02675</name>
</gene>
<keyword evidence="1" id="KW-0472">Membrane</keyword>
<feature type="transmembrane region" description="Helical" evidence="1">
    <location>
        <begin position="48"/>
        <end position="69"/>
    </location>
</feature>
<dbReference type="EMBL" id="CP060696">
    <property type="protein sequence ID" value="QNO18571.1"/>
    <property type="molecule type" value="Genomic_DNA"/>
</dbReference>
<proteinExistence type="predicted"/>
<feature type="transmembrane region" description="Helical" evidence="1">
    <location>
        <begin position="20"/>
        <end position="36"/>
    </location>
</feature>